<dbReference type="GO" id="GO:0009897">
    <property type="term" value="C:external side of plasma membrane"/>
    <property type="evidence" value="ECO:0007669"/>
    <property type="project" value="TreeGrafter"/>
</dbReference>
<dbReference type="InterPro" id="IPR036179">
    <property type="entry name" value="Ig-like_dom_sf"/>
</dbReference>
<evidence type="ECO:0000256" key="10">
    <source>
        <dbReference type="ARBA" id="ARBA00023319"/>
    </source>
</evidence>
<keyword evidence="9" id="KW-0325">Glycoprotein</keyword>
<keyword evidence="3 11" id="KW-0812">Transmembrane</keyword>
<evidence type="ECO:0000256" key="3">
    <source>
        <dbReference type="ARBA" id="ARBA00022692"/>
    </source>
</evidence>
<evidence type="ECO:0000256" key="11">
    <source>
        <dbReference type="SAM" id="Phobius"/>
    </source>
</evidence>
<sequence length="279" mass="32375">MFRSSRYSYVLIIFLSRLALIQFVKIEMVEERVICLSQNIYPAPEVTWATDPPTDSRSLQNFTRKTSDSKGLFTIESSVSMIGNTSDHTYFCSVVSADEMQVWTASLHHQDELFGEEGSGLLVPCMVPQPCHNFTLTWTFIRTTESIVIFTYDSRTHRIANLWESKAELDIDQAHLGNGSLHLLNPDSLGHSGAYICTFYGFQMRHQVQTHVNITVREYIIKCSNVFCVIFLYMYLSNILVITKIYILYMLLFFFFTKYTYVIFIICNIIIYCREKKNI</sequence>
<dbReference type="InterPro" id="IPR013783">
    <property type="entry name" value="Ig-like_fold"/>
</dbReference>
<evidence type="ECO:0000256" key="12">
    <source>
        <dbReference type="SAM" id="SignalP"/>
    </source>
</evidence>
<proteinExistence type="predicted"/>
<reference evidence="14" key="1">
    <citation type="submission" date="2025-08" db="UniProtKB">
        <authorList>
            <consortium name="Ensembl"/>
        </authorList>
    </citation>
    <scope>IDENTIFICATION</scope>
</reference>
<dbReference type="InterPro" id="IPR051713">
    <property type="entry name" value="T-cell_Activation_Regulation"/>
</dbReference>
<keyword evidence="5 11" id="KW-1133">Transmembrane helix</keyword>
<keyword evidence="6 11" id="KW-0472">Membrane</keyword>
<dbReference type="InterPro" id="IPR007110">
    <property type="entry name" value="Ig-like_dom"/>
</dbReference>
<evidence type="ECO:0000313" key="14">
    <source>
        <dbReference type="Ensembl" id="ENSSGRP00000063914.1"/>
    </source>
</evidence>
<dbReference type="PANTHER" id="PTHR25466">
    <property type="entry name" value="T-LYMPHOCYTE ACTIVATION ANTIGEN"/>
    <property type="match status" value="1"/>
</dbReference>
<dbReference type="Gene3D" id="2.60.40.10">
    <property type="entry name" value="Immunoglobulins"/>
    <property type="match status" value="2"/>
</dbReference>
<dbReference type="PROSITE" id="PS50835">
    <property type="entry name" value="IG_LIKE"/>
    <property type="match status" value="1"/>
</dbReference>
<dbReference type="InParanoid" id="A0A672PJJ8"/>
<dbReference type="PANTHER" id="PTHR25466:SF14">
    <property type="entry name" value="BUTYROPHILIN SUBFAMILY 2 MEMBER A2-LIKE-RELATED"/>
    <property type="match status" value="1"/>
</dbReference>
<feature type="signal peptide" evidence="12">
    <location>
        <begin position="1"/>
        <end position="26"/>
    </location>
</feature>
<evidence type="ECO:0000256" key="8">
    <source>
        <dbReference type="ARBA" id="ARBA00023170"/>
    </source>
</evidence>
<evidence type="ECO:0000259" key="13">
    <source>
        <dbReference type="PROSITE" id="PS50835"/>
    </source>
</evidence>
<evidence type="ECO:0000256" key="1">
    <source>
        <dbReference type="ARBA" id="ARBA00004251"/>
    </source>
</evidence>
<keyword evidence="15" id="KW-1185">Reference proteome</keyword>
<evidence type="ECO:0000256" key="6">
    <source>
        <dbReference type="ARBA" id="ARBA00023136"/>
    </source>
</evidence>
<dbReference type="Proteomes" id="UP000472262">
    <property type="component" value="Unassembled WGS sequence"/>
</dbReference>
<organism evidence="14 15">
    <name type="scientific">Sinocyclocheilus grahami</name>
    <name type="common">Dianchi golden-line fish</name>
    <name type="synonym">Barbus grahami</name>
    <dbReference type="NCBI Taxonomy" id="75366"/>
    <lineage>
        <taxon>Eukaryota</taxon>
        <taxon>Metazoa</taxon>
        <taxon>Chordata</taxon>
        <taxon>Craniata</taxon>
        <taxon>Vertebrata</taxon>
        <taxon>Euteleostomi</taxon>
        <taxon>Actinopterygii</taxon>
        <taxon>Neopterygii</taxon>
        <taxon>Teleostei</taxon>
        <taxon>Ostariophysi</taxon>
        <taxon>Cypriniformes</taxon>
        <taxon>Cyprinidae</taxon>
        <taxon>Cyprininae</taxon>
        <taxon>Sinocyclocheilus</taxon>
    </lineage>
</organism>
<evidence type="ECO:0000256" key="4">
    <source>
        <dbReference type="ARBA" id="ARBA00022729"/>
    </source>
</evidence>
<feature type="chain" id="PRO_5025694302" evidence="12">
    <location>
        <begin position="27"/>
        <end position="279"/>
    </location>
</feature>
<dbReference type="Ensembl" id="ENSSGRT00000068144.1">
    <property type="protein sequence ID" value="ENSSGRP00000063914.1"/>
    <property type="gene ID" value="ENSSGRG00000032972.1"/>
</dbReference>
<accession>A0A672PJJ8</accession>
<evidence type="ECO:0000256" key="5">
    <source>
        <dbReference type="ARBA" id="ARBA00022989"/>
    </source>
</evidence>
<dbReference type="GO" id="GO:0042102">
    <property type="term" value="P:positive regulation of T cell proliferation"/>
    <property type="evidence" value="ECO:0007669"/>
    <property type="project" value="TreeGrafter"/>
</dbReference>
<dbReference type="SUPFAM" id="SSF48726">
    <property type="entry name" value="Immunoglobulin"/>
    <property type="match status" value="1"/>
</dbReference>
<dbReference type="GO" id="GO:0007166">
    <property type="term" value="P:cell surface receptor signaling pathway"/>
    <property type="evidence" value="ECO:0007669"/>
    <property type="project" value="TreeGrafter"/>
</dbReference>
<evidence type="ECO:0000313" key="15">
    <source>
        <dbReference type="Proteomes" id="UP000472262"/>
    </source>
</evidence>
<feature type="transmembrane region" description="Helical" evidence="11">
    <location>
        <begin position="219"/>
        <end position="240"/>
    </location>
</feature>
<dbReference type="GO" id="GO:0031295">
    <property type="term" value="P:T cell costimulation"/>
    <property type="evidence" value="ECO:0007669"/>
    <property type="project" value="TreeGrafter"/>
</dbReference>
<reference evidence="14" key="2">
    <citation type="submission" date="2025-09" db="UniProtKB">
        <authorList>
            <consortium name="Ensembl"/>
        </authorList>
    </citation>
    <scope>IDENTIFICATION</scope>
</reference>
<keyword evidence="10" id="KW-0393">Immunoglobulin domain</keyword>
<evidence type="ECO:0000256" key="2">
    <source>
        <dbReference type="ARBA" id="ARBA00022475"/>
    </source>
</evidence>
<dbReference type="GO" id="GO:0006955">
    <property type="term" value="P:immune response"/>
    <property type="evidence" value="ECO:0007669"/>
    <property type="project" value="TreeGrafter"/>
</dbReference>
<dbReference type="InterPro" id="IPR053896">
    <property type="entry name" value="BTN3A2-like_Ig-C"/>
</dbReference>
<keyword evidence="7" id="KW-1015">Disulfide bond</keyword>
<dbReference type="GO" id="GO:0071222">
    <property type="term" value="P:cellular response to lipopolysaccharide"/>
    <property type="evidence" value="ECO:0007669"/>
    <property type="project" value="TreeGrafter"/>
</dbReference>
<dbReference type="OMA" id="TDEMVTC"/>
<evidence type="ECO:0000256" key="7">
    <source>
        <dbReference type="ARBA" id="ARBA00023157"/>
    </source>
</evidence>
<name>A0A672PJJ8_SINGR</name>
<dbReference type="AlphaFoldDB" id="A0A672PJJ8"/>
<feature type="transmembrane region" description="Helical" evidence="11">
    <location>
        <begin position="246"/>
        <end position="273"/>
    </location>
</feature>
<dbReference type="GO" id="GO:0042130">
    <property type="term" value="P:negative regulation of T cell proliferation"/>
    <property type="evidence" value="ECO:0007669"/>
    <property type="project" value="TreeGrafter"/>
</dbReference>
<comment type="subcellular location">
    <subcellularLocation>
        <location evidence="1">Cell membrane</location>
        <topology evidence="1">Single-pass type I membrane protein</topology>
    </subcellularLocation>
</comment>
<keyword evidence="8" id="KW-0675">Receptor</keyword>
<protein>
    <submittedName>
        <fullName evidence="14">HERV-H LTR-associating 2a, tandem duplicate 2</fullName>
    </submittedName>
</protein>
<dbReference type="Pfam" id="PF22705">
    <property type="entry name" value="C2-set_3"/>
    <property type="match status" value="1"/>
</dbReference>
<keyword evidence="2" id="KW-1003">Cell membrane</keyword>
<evidence type="ECO:0000256" key="9">
    <source>
        <dbReference type="ARBA" id="ARBA00023180"/>
    </source>
</evidence>
<keyword evidence="4 12" id="KW-0732">Signal</keyword>
<feature type="domain" description="Ig-like" evidence="13">
    <location>
        <begin position="27"/>
        <end position="108"/>
    </location>
</feature>